<dbReference type="PIRSF" id="PIRSF004862">
    <property type="entry name" value="FliF"/>
    <property type="match status" value="1"/>
</dbReference>
<dbReference type="Gene3D" id="3.30.300.30">
    <property type="match status" value="1"/>
</dbReference>
<keyword evidence="14" id="KW-0969">Cilium</keyword>
<dbReference type="Pfam" id="PF01514">
    <property type="entry name" value="YscJ_FliF"/>
    <property type="match status" value="1"/>
</dbReference>
<evidence type="ECO:0000313" key="15">
    <source>
        <dbReference type="Proteomes" id="UP001162734"/>
    </source>
</evidence>
<gene>
    <name evidence="14" type="primary">fliF</name>
    <name evidence="14" type="ORF">AMPC_10810</name>
</gene>
<proteinExistence type="inferred from homology"/>
<keyword evidence="14" id="KW-0966">Cell projection</keyword>
<dbReference type="PANTHER" id="PTHR30046">
    <property type="entry name" value="FLAGELLAR M-RING PROTEIN"/>
    <property type="match status" value="1"/>
</dbReference>
<keyword evidence="6 11" id="KW-1133">Transmembrane helix</keyword>
<name>A0ABM7X7Z8_9BACT</name>
<dbReference type="PANTHER" id="PTHR30046:SF0">
    <property type="entry name" value="FLAGELLAR M-RING PROTEIN"/>
    <property type="match status" value="1"/>
</dbReference>
<feature type="transmembrane region" description="Helical" evidence="11">
    <location>
        <begin position="419"/>
        <end position="440"/>
    </location>
</feature>
<keyword evidence="5 11" id="KW-0812">Transmembrane</keyword>
<dbReference type="NCBIfam" id="TIGR00206">
    <property type="entry name" value="fliF"/>
    <property type="match status" value="1"/>
</dbReference>
<keyword evidence="14" id="KW-0282">Flagellum</keyword>
<comment type="similarity">
    <text evidence="3 9">Belongs to the FliF family.</text>
</comment>
<evidence type="ECO:0000256" key="7">
    <source>
        <dbReference type="ARBA" id="ARBA00023136"/>
    </source>
</evidence>
<keyword evidence="4" id="KW-1003">Cell membrane</keyword>
<sequence>MDQLLSSLRQLPQRFAALPGAFRALVIVGLAAAILGAVAYSVAQGETWQYAFTNLTAEDSGDAAALLKTAGVPYRLEAGGSALAVPAAKVYDARLLLAAQGLPRGGGVGFEIFDKGDLGVSEFTQKVNLRRAIEGELARTIGKLGSVRAARVHITLPEKGLFRDEDRKASAAVVLTLQPGRALEEREVAGIRHLTASAVPGLAPGSVSVIDGRGNVLSSEGAWGEADGFQRRVEHDLQQRVTELLEQAVGPGAVVARVTASVDASEVQTSAEKVDPDATALRNERHVLQSQSQSSATPGGVAGAAGNQPGAPAATATGQNGSSTMQDDVKNYDVSRTSTTTVTRAPRVKRISVAVLLDGVGGKPRPDAEVQRLGELAKRAVGFDAARGDELDISSSPFTRADEQAGAAAGAPAEAKRGVLLAGGAVAAAVVLAAVLLLALRKKGPAAPAFPPGATVAQLEAALAADAALMDAGAAGMPRLPDPASGMRDRAKALVTQDPAKAALILRAWIQNEGSNNARS</sequence>
<dbReference type="PRINTS" id="PR01009">
    <property type="entry name" value="FLGMRINGFLIF"/>
</dbReference>
<evidence type="ECO:0000313" key="14">
    <source>
        <dbReference type="EMBL" id="BDG07968.1"/>
    </source>
</evidence>
<feature type="region of interest" description="Disordered" evidence="10">
    <location>
        <begin position="285"/>
        <end position="341"/>
    </location>
</feature>
<feature type="compositionally biased region" description="Polar residues" evidence="10">
    <location>
        <begin position="288"/>
        <end position="297"/>
    </location>
</feature>
<feature type="domain" description="Flagellar M-ring C-terminal" evidence="13">
    <location>
        <begin position="245"/>
        <end position="398"/>
    </location>
</feature>
<dbReference type="EMBL" id="AP025592">
    <property type="protein sequence ID" value="BDG07968.1"/>
    <property type="molecule type" value="Genomic_DNA"/>
</dbReference>
<evidence type="ECO:0000256" key="9">
    <source>
        <dbReference type="PIRNR" id="PIRNR004862"/>
    </source>
</evidence>
<keyword evidence="15" id="KW-1185">Reference proteome</keyword>
<evidence type="ECO:0000259" key="13">
    <source>
        <dbReference type="Pfam" id="PF08345"/>
    </source>
</evidence>
<evidence type="ECO:0000256" key="3">
    <source>
        <dbReference type="ARBA" id="ARBA00007971"/>
    </source>
</evidence>
<evidence type="ECO:0000256" key="6">
    <source>
        <dbReference type="ARBA" id="ARBA00022989"/>
    </source>
</evidence>
<evidence type="ECO:0000256" key="8">
    <source>
        <dbReference type="ARBA" id="ARBA00023143"/>
    </source>
</evidence>
<dbReference type="InterPro" id="IPR013556">
    <property type="entry name" value="Flag_M-ring_C"/>
</dbReference>
<accession>A0ABM7X7Z8</accession>
<evidence type="ECO:0000256" key="10">
    <source>
        <dbReference type="SAM" id="MobiDB-lite"/>
    </source>
</evidence>
<comment type="function">
    <text evidence="9">The M ring may be actively involved in energy transduction.</text>
</comment>
<dbReference type="Pfam" id="PF08345">
    <property type="entry name" value="YscJ_FliF_C"/>
    <property type="match status" value="1"/>
</dbReference>
<keyword evidence="7 11" id="KW-0472">Membrane</keyword>
<organism evidence="14 15">
    <name type="scientific">Anaeromyxobacter paludicola</name>
    <dbReference type="NCBI Taxonomy" id="2918171"/>
    <lineage>
        <taxon>Bacteria</taxon>
        <taxon>Pseudomonadati</taxon>
        <taxon>Myxococcota</taxon>
        <taxon>Myxococcia</taxon>
        <taxon>Myxococcales</taxon>
        <taxon>Cystobacterineae</taxon>
        <taxon>Anaeromyxobacteraceae</taxon>
        <taxon>Anaeromyxobacter</taxon>
    </lineage>
</organism>
<dbReference type="InterPro" id="IPR045851">
    <property type="entry name" value="AMP-bd_C_sf"/>
</dbReference>
<dbReference type="Proteomes" id="UP001162734">
    <property type="component" value="Chromosome"/>
</dbReference>
<evidence type="ECO:0000256" key="5">
    <source>
        <dbReference type="ARBA" id="ARBA00022692"/>
    </source>
</evidence>
<keyword evidence="8 9" id="KW-0975">Bacterial flagellum</keyword>
<feature type="domain" description="Flagellar M-ring N-terminal" evidence="12">
    <location>
        <begin position="47"/>
        <end position="218"/>
    </location>
</feature>
<evidence type="ECO:0000256" key="2">
    <source>
        <dbReference type="ARBA" id="ARBA00004651"/>
    </source>
</evidence>
<feature type="transmembrane region" description="Helical" evidence="11">
    <location>
        <begin position="21"/>
        <end position="43"/>
    </location>
</feature>
<dbReference type="InterPro" id="IPR043427">
    <property type="entry name" value="YscJ/FliF"/>
</dbReference>
<evidence type="ECO:0000256" key="11">
    <source>
        <dbReference type="SAM" id="Phobius"/>
    </source>
</evidence>
<dbReference type="RefSeq" id="WP_248345023.1">
    <property type="nucleotide sequence ID" value="NZ_AP025592.1"/>
</dbReference>
<protein>
    <recommendedName>
        <fullName evidence="9">Flagellar M-ring protein</fullName>
    </recommendedName>
</protein>
<evidence type="ECO:0000256" key="1">
    <source>
        <dbReference type="ARBA" id="ARBA00004117"/>
    </source>
</evidence>
<reference evidence="15" key="1">
    <citation type="journal article" date="2022" name="Int. J. Syst. Evol. Microbiol.">
        <title>Anaeromyxobacter oryzae sp. nov., Anaeromyxobacter diazotrophicus sp. nov. and Anaeromyxobacter paludicola sp. nov., isolated from paddy soils.</title>
        <authorList>
            <person name="Itoh H."/>
            <person name="Xu Z."/>
            <person name="Mise K."/>
            <person name="Masuda Y."/>
            <person name="Ushijima N."/>
            <person name="Hayakawa C."/>
            <person name="Shiratori Y."/>
            <person name="Senoo K."/>
        </authorList>
    </citation>
    <scope>NUCLEOTIDE SEQUENCE [LARGE SCALE GENOMIC DNA]</scope>
    <source>
        <strain evidence="15">Red630</strain>
    </source>
</reference>
<feature type="compositionally biased region" description="Low complexity" evidence="10">
    <location>
        <begin position="304"/>
        <end position="321"/>
    </location>
</feature>
<evidence type="ECO:0000256" key="4">
    <source>
        <dbReference type="ARBA" id="ARBA00022475"/>
    </source>
</evidence>
<dbReference type="InterPro" id="IPR006182">
    <property type="entry name" value="FliF_N_dom"/>
</dbReference>
<evidence type="ECO:0000259" key="12">
    <source>
        <dbReference type="Pfam" id="PF01514"/>
    </source>
</evidence>
<comment type="subcellular location">
    <subcellularLocation>
        <location evidence="1 9">Bacterial flagellum basal body</location>
    </subcellularLocation>
    <subcellularLocation>
        <location evidence="2">Cell membrane</location>
        <topology evidence="2">Multi-pass membrane protein</topology>
    </subcellularLocation>
</comment>
<dbReference type="InterPro" id="IPR000067">
    <property type="entry name" value="FlgMring_FliF"/>
</dbReference>